<gene>
    <name evidence="1" type="ORF">SAMN06296058_2511</name>
</gene>
<proteinExistence type="predicted"/>
<dbReference type="PANTHER" id="PTHR37946">
    <property type="entry name" value="SLL1969 PROTEIN"/>
    <property type="match status" value="1"/>
</dbReference>
<reference evidence="1 2" key="1">
    <citation type="submission" date="2017-02" db="EMBL/GenBank/DDBJ databases">
        <authorList>
            <person name="Peterson S.W."/>
        </authorList>
    </citation>
    <scope>NUCLEOTIDE SEQUENCE [LARGE SCALE GENOMIC DNA]</scope>
    <source>
        <strain evidence="1 2">P15</strain>
    </source>
</reference>
<dbReference type="OrthoDB" id="556502at2"/>
<dbReference type="RefSeq" id="WP_079724862.1">
    <property type="nucleotide sequence ID" value="NZ_BMCL01000001.1"/>
</dbReference>
<accession>A0A1T5LH17</accession>
<evidence type="ECO:0000313" key="1">
    <source>
        <dbReference type="EMBL" id="SKC75291.1"/>
    </source>
</evidence>
<keyword evidence="1" id="KW-0378">Hydrolase</keyword>
<evidence type="ECO:0000313" key="2">
    <source>
        <dbReference type="Proteomes" id="UP000190341"/>
    </source>
</evidence>
<protein>
    <submittedName>
        <fullName evidence="1">Alpha/beta hydrolase family protein</fullName>
    </submittedName>
</protein>
<name>A0A1T5LH17_9GAMM</name>
<sequence>MAEKLLILHGIWNARSWVLPLARRMRALGFDAEIFAYPSVLGGAEAAIPALTRRIRQSGPTLLLGHSLGGVIALEALRRAPDLPVARLVCLGSPLCGSQAARTLVGRRWTAPLLGRSGDFLDRGCQPWSGVTEVGMVAGTVARGVGRLFARIDGPSDGTVSLAETRLPGLADHCNVASSHTGLVFSAAAARQAAAFLRQGRFLPADALPGPGSNQR</sequence>
<dbReference type="EMBL" id="FUZV01000002">
    <property type="protein sequence ID" value="SKC75291.1"/>
    <property type="molecule type" value="Genomic_DNA"/>
</dbReference>
<dbReference type="AlphaFoldDB" id="A0A1T5LH17"/>
<dbReference type="PANTHER" id="PTHR37946:SF1">
    <property type="entry name" value="SLL1969 PROTEIN"/>
    <property type="match status" value="1"/>
</dbReference>
<dbReference type="Gene3D" id="3.40.50.1820">
    <property type="entry name" value="alpha/beta hydrolase"/>
    <property type="match status" value="1"/>
</dbReference>
<dbReference type="GO" id="GO:0016787">
    <property type="term" value="F:hydrolase activity"/>
    <property type="evidence" value="ECO:0007669"/>
    <property type="project" value="UniProtKB-KW"/>
</dbReference>
<keyword evidence="2" id="KW-1185">Reference proteome</keyword>
<organism evidence="1 2">
    <name type="scientific">Pseudoxanthomonas indica</name>
    <dbReference type="NCBI Taxonomy" id="428993"/>
    <lineage>
        <taxon>Bacteria</taxon>
        <taxon>Pseudomonadati</taxon>
        <taxon>Pseudomonadota</taxon>
        <taxon>Gammaproteobacteria</taxon>
        <taxon>Lysobacterales</taxon>
        <taxon>Lysobacteraceae</taxon>
        <taxon>Pseudoxanthomonas</taxon>
    </lineage>
</organism>
<dbReference type="InterPro" id="IPR029058">
    <property type="entry name" value="AB_hydrolase_fold"/>
</dbReference>
<dbReference type="Proteomes" id="UP000190341">
    <property type="component" value="Unassembled WGS sequence"/>
</dbReference>
<dbReference type="STRING" id="428993.SAMN06296058_2511"/>
<dbReference type="SUPFAM" id="SSF53474">
    <property type="entry name" value="alpha/beta-Hydrolases"/>
    <property type="match status" value="1"/>
</dbReference>